<organism evidence="1 2">
    <name type="scientific">Hohenbuehelia grisea</name>
    <dbReference type="NCBI Taxonomy" id="104357"/>
    <lineage>
        <taxon>Eukaryota</taxon>
        <taxon>Fungi</taxon>
        <taxon>Dikarya</taxon>
        <taxon>Basidiomycota</taxon>
        <taxon>Agaricomycotina</taxon>
        <taxon>Agaricomycetes</taxon>
        <taxon>Agaricomycetidae</taxon>
        <taxon>Agaricales</taxon>
        <taxon>Pleurotineae</taxon>
        <taxon>Pleurotaceae</taxon>
        <taxon>Hohenbuehelia</taxon>
    </lineage>
</organism>
<accession>A0ABR3J0L6</accession>
<keyword evidence="2" id="KW-1185">Reference proteome</keyword>
<reference evidence="2" key="1">
    <citation type="submission" date="2024-06" db="EMBL/GenBank/DDBJ databases">
        <title>Multi-omics analyses provide insights into the biosynthesis of the anticancer antibiotic pleurotin in Hohenbuehelia grisea.</title>
        <authorList>
            <person name="Weaver J.A."/>
            <person name="Alberti F."/>
        </authorList>
    </citation>
    <scope>NUCLEOTIDE SEQUENCE [LARGE SCALE GENOMIC DNA]</scope>
    <source>
        <strain evidence="2">T-177</strain>
    </source>
</reference>
<evidence type="ECO:0008006" key="3">
    <source>
        <dbReference type="Google" id="ProtNLM"/>
    </source>
</evidence>
<name>A0ABR3J0L6_9AGAR</name>
<evidence type="ECO:0000313" key="2">
    <source>
        <dbReference type="Proteomes" id="UP001556367"/>
    </source>
</evidence>
<gene>
    <name evidence="1" type="ORF">HGRIS_009264</name>
</gene>
<evidence type="ECO:0000313" key="1">
    <source>
        <dbReference type="EMBL" id="KAL0949186.1"/>
    </source>
</evidence>
<dbReference type="EMBL" id="JASNQZ010000012">
    <property type="protein sequence ID" value="KAL0949186.1"/>
    <property type="molecule type" value="Genomic_DNA"/>
</dbReference>
<protein>
    <recommendedName>
        <fullName evidence="3">HNH endonuclease</fullName>
    </recommendedName>
</protein>
<comment type="caution">
    <text evidence="1">The sequence shown here is derived from an EMBL/GenBank/DDBJ whole genome shotgun (WGS) entry which is preliminary data.</text>
</comment>
<dbReference type="Proteomes" id="UP001556367">
    <property type="component" value="Unassembled WGS sequence"/>
</dbReference>
<proteinExistence type="predicted"/>
<sequence length="89" mass="9754">MFAFITSQSDLKCERCAKTQPPGTTLEYIKNRDPTKEGVRACPACVDHYARKAGTIRREPAPMTREITSDRNGAVAKQIAAAQRGGEQS</sequence>